<dbReference type="AlphaFoldDB" id="A0A9P5ZT56"/>
<dbReference type="Proteomes" id="UP000807025">
    <property type="component" value="Unassembled WGS sequence"/>
</dbReference>
<keyword evidence="3" id="KW-1185">Reference proteome</keyword>
<dbReference type="EMBL" id="MU154581">
    <property type="protein sequence ID" value="KAF9493803.1"/>
    <property type="molecule type" value="Genomic_DNA"/>
</dbReference>
<proteinExistence type="predicted"/>
<protein>
    <submittedName>
        <fullName evidence="2">Uncharacterized protein</fullName>
    </submittedName>
</protein>
<reference evidence="2" key="1">
    <citation type="submission" date="2020-11" db="EMBL/GenBank/DDBJ databases">
        <authorList>
            <consortium name="DOE Joint Genome Institute"/>
            <person name="Ahrendt S."/>
            <person name="Riley R."/>
            <person name="Andreopoulos W."/>
            <person name="Labutti K."/>
            <person name="Pangilinan J."/>
            <person name="Ruiz-Duenas F.J."/>
            <person name="Barrasa J.M."/>
            <person name="Sanchez-Garcia M."/>
            <person name="Camarero S."/>
            <person name="Miyauchi S."/>
            <person name="Serrano A."/>
            <person name="Linde D."/>
            <person name="Babiker R."/>
            <person name="Drula E."/>
            <person name="Ayuso-Fernandez I."/>
            <person name="Pacheco R."/>
            <person name="Padilla G."/>
            <person name="Ferreira P."/>
            <person name="Barriuso J."/>
            <person name="Kellner H."/>
            <person name="Castanera R."/>
            <person name="Alfaro M."/>
            <person name="Ramirez L."/>
            <person name="Pisabarro A.G."/>
            <person name="Kuo A."/>
            <person name="Tritt A."/>
            <person name="Lipzen A."/>
            <person name="He G."/>
            <person name="Yan M."/>
            <person name="Ng V."/>
            <person name="Cullen D."/>
            <person name="Martin F."/>
            <person name="Rosso M.-N."/>
            <person name="Henrissat B."/>
            <person name="Hibbett D."/>
            <person name="Martinez A.T."/>
            <person name="Grigoriev I.V."/>
        </authorList>
    </citation>
    <scope>NUCLEOTIDE SEQUENCE</scope>
    <source>
        <strain evidence="2">ATCC 90797</strain>
    </source>
</reference>
<accession>A0A9P5ZT56</accession>
<sequence>MGLDATYTVQPVKLELLAHVILTVQQILSSLSELRGIPPCQAFHVDPSYAYVRSLEGEPSSSRLELMWETLVQRLLHSHENIEAQLRTLYHFFTEPDARLSQISFNSTEGELRLVYSTRSPRTELAHFWHEEEKCNKLPTHLKIHADQLAASLLADGYSVPSYHTDSAPIAKHSSLRPAISKQIQFKETPDIAGRAIAICPTLLERTKELAAWEILWTMGATDLEGTTAGRISHEVDGRGEAGILMILTSLKITEVVIIVPGEEALLKDPTIPMIPMTQMGRAADVVLPLAQNDGNNLDEMMKSDIAQIDWFTTLPLEARRVAMSSFDKFILCLWEHFMDVHWIDECTIEYKEMCFWQPGHTKELPLQFIQCCLKYSCFLFSENNKNNVGMVHRILRAQPACWAIHLNTKSCNTVVELLHKLKTREAEARHKTSGPEEGPGMATYSSTTIPRKATHRPKIKDAGYAPAHVTYIGIAHTTRNGT</sequence>
<evidence type="ECO:0000313" key="3">
    <source>
        <dbReference type="Proteomes" id="UP000807025"/>
    </source>
</evidence>
<evidence type="ECO:0000313" key="2">
    <source>
        <dbReference type="EMBL" id="KAF9493803.1"/>
    </source>
</evidence>
<comment type="caution">
    <text evidence="2">The sequence shown here is derived from an EMBL/GenBank/DDBJ whole genome shotgun (WGS) entry which is preliminary data.</text>
</comment>
<evidence type="ECO:0000256" key="1">
    <source>
        <dbReference type="SAM" id="MobiDB-lite"/>
    </source>
</evidence>
<name>A0A9P5ZT56_PLEER</name>
<dbReference type="OrthoDB" id="2802262at2759"/>
<organism evidence="2 3">
    <name type="scientific">Pleurotus eryngii</name>
    <name type="common">Boletus of the steppes</name>
    <dbReference type="NCBI Taxonomy" id="5323"/>
    <lineage>
        <taxon>Eukaryota</taxon>
        <taxon>Fungi</taxon>
        <taxon>Dikarya</taxon>
        <taxon>Basidiomycota</taxon>
        <taxon>Agaricomycotina</taxon>
        <taxon>Agaricomycetes</taxon>
        <taxon>Agaricomycetidae</taxon>
        <taxon>Agaricales</taxon>
        <taxon>Pleurotineae</taxon>
        <taxon>Pleurotaceae</taxon>
        <taxon>Pleurotus</taxon>
    </lineage>
</organism>
<feature type="region of interest" description="Disordered" evidence="1">
    <location>
        <begin position="427"/>
        <end position="448"/>
    </location>
</feature>
<gene>
    <name evidence="2" type="ORF">BDN71DRAFT_1432267</name>
</gene>